<keyword evidence="4" id="KW-1185">Reference proteome</keyword>
<protein>
    <submittedName>
        <fullName evidence="3">Putative NIT2-nitrilase</fullName>
    </submittedName>
</protein>
<dbReference type="PROSITE" id="PS01227">
    <property type="entry name" value="UPF0012"/>
    <property type="match status" value="1"/>
</dbReference>
<name>A0A316UI91_9BASI</name>
<dbReference type="InterPro" id="IPR003010">
    <property type="entry name" value="C-N_Hydrolase"/>
</dbReference>
<dbReference type="EMBL" id="KZ819322">
    <property type="protein sequence ID" value="PWN22905.1"/>
    <property type="molecule type" value="Genomic_DNA"/>
</dbReference>
<dbReference type="Gene3D" id="3.60.110.10">
    <property type="entry name" value="Carbon-nitrogen hydrolase"/>
    <property type="match status" value="1"/>
</dbReference>
<dbReference type="CDD" id="cd07572">
    <property type="entry name" value="nit"/>
    <property type="match status" value="1"/>
</dbReference>
<evidence type="ECO:0000313" key="4">
    <source>
        <dbReference type="Proteomes" id="UP000245942"/>
    </source>
</evidence>
<dbReference type="PROSITE" id="PS50263">
    <property type="entry name" value="CN_HYDROLASE"/>
    <property type="match status" value="1"/>
</dbReference>
<reference evidence="3 4" key="1">
    <citation type="journal article" date="2018" name="Mol. Biol. Evol.">
        <title>Broad Genomic Sampling Reveals a Smut Pathogenic Ancestry of the Fungal Clade Ustilaginomycotina.</title>
        <authorList>
            <person name="Kijpornyongpan T."/>
            <person name="Mondo S.J."/>
            <person name="Barry K."/>
            <person name="Sandor L."/>
            <person name="Lee J."/>
            <person name="Lipzen A."/>
            <person name="Pangilinan J."/>
            <person name="LaButti K."/>
            <person name="Hainaut M."/>
            <person name="Henrissat B."/>
            <person name="Grigoriev I.V."/>
            <person name="Spatafora J.W."/>
            <person name="Aime M.C."/>
        </authorList>
    </citation>
    <scope>NUCLEOTIDE SEQUENCE [LARGE SCALE GENOMIC DNA]</scope>
    <source>
        <strain evidence="3 4">MCA 4718</strain>
    </source>
</reference>
<dbReference type="STRING" id="1684307.A0A316UI91"/>
<dbReference type="AlphaFoldDB" id="A0A316UI91"/>
<dbReference type="InterPro" id="IPR045254">
    <property type="entry name" value="Nit1/2_C-N_Hydrolase"/>
</dbReference>
<evidence type="ECO:0000313" key="3">
    <source>
        <dbReference type="EMBL" id="PWN22905.1"/>
    </source>
</evidence>
<accession>A0A316UI91</accession>
<gene>
    <name evidence="3" type="ORF">BCV69DRAFT_100736</name>
</gene>
<organism evidence="3 4">
    <name type="scientific">Pseudomicrostroma glucosiphilum</name>
    <dbReference type="NCBI Taxonomy" id="1684307"/>
    <lineage>
        <taxon>Eukaryota</taxon>
        <taxon>Fungi</taxon>
        <taxon>Dikarya</taxon>
        <taxon>Basidiomycota</taxon>
        <taxon>Ustilaginomycotina</taxon>
        <taxon>Exobasidiomycetes</taxon>
        <taxon>Microstromatales</taxon>
        <taxon>Microstromatales incertae sedis</taxon>
        <taxon>Pseudomicrostroma</taxon>
    </lineage>
</organism>
<evidence type="ECO:0000259" key="2">
    <source>
        <dbReference type="PROSITE" id="PS50263"/>
    </source>
</evidence>
<dbReference type="GO" id="GO:0016811">
    <property type="term" value="F:hydrolase activity, acting on carbon-nitrogen (but not peptide) bonds, in linear amides"/>
    <property type="evidence" value="ECO:0007669"/>
    <property type="project" value="InterPro"/>
</dbReference>
<dbReference type="SUPFAM" id="SSF56317">
    <property type="entry name" value="Carbon-nitrogen hydrolase"/>
    <property type="match status" value="1"/>
</dbReference>
<dbReference type="OrthoDB" id="10250282at2759"/>
<dbReference type="Pfam" id="PF00795">
    <property type="entry name" value="CN_hydrolase"/>
    <property type="match status" value="1"/>
</dbReference>
<dbReference type="InterPro" id="IPR036526">
    <property type="entry name" value="C-N_Hydrolase_sf"/>
</dbReference>
<evidence type="ECO:0000256" key="1">
    <source>
        <dbReference type="ARBA" id="ARBA00022801"/>
    </source>
</evidence>
<feature type="domain" description="CN hydrolase" evidence="2">
    <location>
        <begin position="1"/>
        <end position="285"/>
    </location>
</feature>
<dbReference type="GeneID" id="37010749"/>
<dbReference type="PANTHER" id="PTHR23088:SF27">
    <property type="entry name" value="DEAMINATED GLUTATHIONE AMIDASE"/>
    <property type="match status" value="1"/>
</dbReference>
<dbReference type="InterPro" id="IPR001110">
    <property type="entry name" value="UPF0012_CS"/>
</dbReference>
<dbReference type="Proteomes" id="UP000245942">
    <property type="component" value="Unassembled WGS sequence"/>
</dbReference>
<proteinExistence type="predicted"/>
<keyword evidence="1" id="KW-0378">Hydrolase</keyword>
<sequence>MVLAAVCQLTSSASIPSNLSTCLSLLKRSASAGAKAVFFPEASDFISSGSGPPGEEVARLTRSKENEDFVRGLREGAKREGVWISVGVHEDPERPIQVAGSSRGAASLNEPVQDAKRCFNSHLIIDDRGEVALKYRKTHLFDVDIVGGLRIKESDTTIPGSSLESPLSTPIGKLGALTCYDLRFPEPSLSLRRQGAEILLYPSAFTVRTGAAHWAPLLQARAIETQCYVIASAQVGVHNPKPEGGPQGRTSYGHAMIIDPWGSIVAQCGDMQPYKPSFALADIDLSSMASLRQEMPLWQQRRSPQIYPSI</sequence>
<dbReference type="PANTHER" id="PTHR23088">
    <property type="entry name" value="NITRILASE-RELATED"/>
    <property type="match status" value="1"/>
</dbReference>
<dbReference type="RefSeq" id="XP_025350065.1">
    <property type="nucleotide sequence ID" value="XM_025489015.1"/>
</dbReference>